<dbReference type="OrthoDB" id="2350783at2759"/>
<protein>
    <submittedName>
        <fullName evidence="1">Uncharacterized protein</fullName>
    </submittedName>
</protein>
<accession>A0A9P7B0L3</accession>
<comment type="caution">
    <text evidence="1">The sequence shown here is derived from an EMBL/GenBank/DDBJ whole genome shotgun (WGS) entry which is preliminary data.</text>
</comment>
<evidence type="ECO:0000313" key="2">
    <source>
        <dbReference type="Proteomes" id="UP000785200"/>
    </source>
</evidence>
<gene>
    <name evidence="1" type="ORF">D0Z07_0932</name>
</gene>
<proteinExistence type="predicted"/>
<sequence>MAKEFPPEKVRAIVNEVATLLKDKKETVSVAETVCTFSFFVMEPVDYSHLGSFSLPCLHPGPVDSYTKHNFSLAAGGIISASLLSTPGASGFYKGGLTVRCPFLPLWVLPLVFNN</sequence>
<dbReference type="Proteomes" id="UP000785200">
    <property type="component" value="Unassembled WGS sequence"/>
</dbReference>
<organism evidence="1 2">
    <name type="scientific">Hyphodiscus hymeniophilus</name>
    <dbReference type="NCBI Taxonomy" id="353542"/>
    <lineage>
        <taxon>Eukaryota</taxon>
        <taxon>Fungi</taxon>
        <taxon>Dikarya</taxon>
        <taxon>Ascomycota</taxon>
        <taxon>Pezizomycotina</taxon>
        <taxon>Leotiomycetes</taxon>
        <taxon>Helotiales</taxon>
        <taxon>Hyphodiscaceae</taxon>
        <taxon>Hyphodiscus</taxon>
    </lineage>
</organism>
<keyword evidence="2" id="KW-1185">Reference proteome</keyword>
<dbReference type="EMBL" id="VNKQ01000003">
    <property type="protein sequence ID" value="KAG0652317.1"/>
    <property type="molecule type" value="Genomic_DNA"/>
</dbReference>
<dbReference type="AlphaFoldDB" id="A0A9P7B0L3"/>
<reference evidence="1" key="1">
    <citation type="submission" date="2019-07" db="EMBL/GenBank/DDBJ databases">
        <title>Hyphodiscus hymeniophilus genome sequencing and assembly.</title>
        <authorList>
            <person name="Kramer G."/>
            <person name="Nodwell J."/>
        </authorList>
    </citation>
    <scope>NUCLEOTIDE SEQUENCE</scope>
    <source>
        <strain evidence="1">ATCC 34498</strain>
    </source>
</reference>
<evidence type="ECO:0000313" key="1">
    <source>
        <dbReference type="EMBL" id="KAG0652317.1"/>
    </source>
</evidence>
<name>A0A9P7B0L3_9HELO</name>